<accession>A0A0S4JPQ2</accession>
<dbReference type="GO" id="GO:0006508">
    <property type="term" value="P:proteolysis"/>
    <property type="evidence" value="ECO:0007669"/>
    <property type="project" value="InterPro"/>
</dbReference>
<reference evidence="7" key="1">
    <citation type="submission" date="2015-09" db="EMBL/GenBank/DDBJ databases">
        <authorList>
            <consortium name="Pathogen Informatics"/>
        </authorList>
    </citation>
    <scope>NUCLEOTIDE SEQUENCE [LARGE SCALE GENOMIC DNA]</scope>
    <source>
        <strain evidence="7">Lake Konstanz</strain>
    </source>
</reference>
<dbReference type="InterPro" id="IPR025660">
    <property type="entry name" value="Pept_his_AS"/>
</dbReference>
<gene>
    <name evidence="6" type="ORF">BSAL_31495</name>
</gene>
<dbReference type="PRINTS" id="PR00705">
    <property type="entry name" value="PAPAIN"/>
</dbReference>
<dbReference type="EMBL" id="CYKH01001912">
    <property type="protein sequence ID" value="CUG91360.1"/>
    <property type="molecule type" value="Genomic_DNA"/>
</dbReference>
<proteinExistence type="inferred from homology"/>
<evidence type="ECO:0000259" key="5">
    <source>
        <dbReference type="SMART" id="SM00848"/>
    </source>
</evidence>
<comment type="similarity">
    <text evidence="1">Belongs to the peptidase C1 family.</text>
</comment>
<evidence type="ECO:0000256" key="2">
    <source>
        <dbReference type="ARBA" id="ARBA00023157"/>
    </source>
</evidence>
<feature type="domain" description="Peptidase C1A papain C-terminal" evidence="4">
    <location>
        <begin position="116"/>
        <end position="342"/>
    </location>
</feature>
<dbReference type="InterPro" id="IPR025661">
    <property type="entry name" value="Pept_asp_AS"/>
</dbReference>
<dbReference type="SMART" id="SM00848">
    <property type="entry name" value="Inhibitor_I29"/>
    <property type="match status" value="1"/>
</dbReference>
<dbReference type="PROSITE" id="PS00640">
    <property type="entry name" value="THIOL_PROTEASE_ASN"/>
    <property type="match status" value="1"/>
</dbReference>
<dbReference type="Pfam" id="PF00112">
    <property type="entry name" value="Peptidase_C1"/>
    <property type="match status" value="1"/>
</dbReference>
<dbReference type="PROSITE" id="PS00639">
    <property type="entry name" value="THIOL_PROTEASE_HIS"/>
    <property type="match status" value="1"/>
</dbReference>
<dbReference type="OMA" id="GMEKCDG"/>
<evidence type="ECO:0000259" key="4">
    <source>
        <dbReference type="SMART" id="SM00645"/>
    </source>
</evidence>
<dbReference type="Gene3D" id="3.90.70.10">
    <property type="entry name" value="Cysteine proteinases"/>
    <property type="match status" value="1"/>
</dbReference>
<evidence type="ECO:0000256" key="1">
    <source>
        <dbReference type="ARBA" id="ARBA00008455"/>
    </source>
</evidence>
<dbReference type="InterPro" id="IPR038765">
    <property type="entry name" value="Papain-like_cys_pep_sf"/>
</dbReference>
<dbReference type="PROSITE" id="PS00139">
    <property type="entry name" value="THIOL_PROTEASE_CYS"/>
    <property type="match status" value="1"/>
</dbReference>
<name>A0A0S4JPQ2_BODSA</name>
<protein>
    <submittedName>
        <fullName evidence="6">Cysteine peptidase, putative</fullName>
    </submittedName>
</protein>
<dbReference type="InterPro" id="IPR000668">
    <property type="entry name" value="Peptidase_C1A_C"/>
</dbReference>
<feature type="domain" description="Cathepsin propeptide inhibitor" evidence="5">
    <location>
        <begin position="30"/>
        <end position="87"/>
    </location>
</feature>
<dbReference type="InterPro" id="IPR013201">
    <property type="entry name" value="Prot_inhib_I29"/>
</dbReference>
<dbReference type="SUPFAM" id="SSF54001">
    <property type="entry name" value="Cysteine proteinases"/>
    <property type="match status" value="1"/>
</dbReference>
<dbReference type="SMART" id="SM00645">
    <property type="entry name" value="Pept_C1"/>
    <property type="match status" value="1"/>
</dbReference>
<dbReference type="VEuPathDB" id="TriTrypDB:BSAL_31495"/>
<dbReference type="AlphaFoldDB" id="A0A0S4JPQ2"/>
<dbReference type="InterPro" id="IPR013128">
    <property type="entry name" value="Peptidase_C1A"/>
</dbReference>
<feature type="chain" id="PRO_5018767731" evidence="3">
    <location>
        <begin position="18"/>
        <end position="370"/>
    </location>
</feature>
<evidence type="ECO:0000256" key="3">
    <source>
        <dbReference type="SAM" id="SignalP"/>
    </source>
</evidence>
<keyword evidence="2" id="KW-1015">Disulfide bond</keyword>
<dbReference type="CDD" id="cd02248">
    <property type="entry name" value="Peptidase_C1A"/>
    <property type="match status" value="1"/>
</dbReference>
<evidence type="ECO:0000313" key="6">
    <source>
        <dbReference type="EMBL" id="CUG91360.1"/>
    </source>
</evidence>
<dbReference type="InterPro" id="IPR000169">
    <property type="entry name" value="Pept_cys_AS"/>
</dbReference>
<organism evidence="6 7">
    <name type="scientific">Bodo saltans</name>
    <name type="common">Flagellated protozoan</name>
    <dbReference type="NCBI Taxonomy" id="75058"/>
    <lineage>
        <taxon>Eukaryota</taxon>
        <taxon>Discoba</taxon>
        <taxon>Euglenozoa</taxon>
        <taxon>Kinetoplastea</taxon>
        <taxon>Metakinetoplastina</taxon>
        <taxon>Eubodonida</taxon>
        <taxon>Bodonidae</taxon>
        <taxon>Bodo</taxon>
    </lineage>
</organism>
<sequence>MRFSLVVIAALVALVTAAPPKWHQLTGYTFEQYVADYRKPHMKGSDEYAMREKLFNARLAEVMAFNAQPASYKKGINHLSDWTDVERKRLNGRIPDTKAQLTSAAFEVSAPAGFQAPLSVDYTKSYPPILTAVKDQGQCGSCWAHAATESIESQFAIKSEGELFVLSQQQITSCTPNPDQCGGTGGCAGATAELAFDYVKSAGGITEEWMYSYTSYFGDSGVCSWNSTLQTPFVNVTGYARATRNNDSAVAASLTLNGPQAISVDASHWFEYESGVYNGCNYSNNISMDHAVQLVGYGHDAALNLDYWLVRNSWSASFGEEGFIRLIRDNECGTNVDWITGGGGCIGENNTVWACGQCGILYDVVYPLVA</sequence>
<dbReference type="GO" id="GO:0008234">
    <property type="term" value="F:cysteine-type peptidase activity"/>
    <property type="evidence" value="ECO:0007669"/>
    <property type="project" value="InterPro"/>
</dbReference>
<dbReference type="PANTHER" id="PTHR12411">
    <property type="entry name" value="CYSTEINE PROTEASE FAMILY C1-RELATED"/>
    <property type="match status" value="1"/>
</dbReference>
<keyword evidence="3" id="KW-0732">Signal</keyword>
<dbReference type="Proteomes" id="UP000051952">
    <property type="component" value="Unassembled WGS sequence"/>
</dbReference>
<keyword evidence="7" id="KW-1185">Reference proteome</keyword>
<dbReference type="Pfam" id="PF08246">
    <property type="entry name" value="Inhibitor_I29"/>
    <property type="match status" value="1"/>
</dbReference>
<feature type="signal peptide" evidence="3">
    <location>
        <begin position="1"/>
        <end position="17"/>
    </location>
</feature>
<dbReference type="OrthoDB" id="10253408at2759"/>
<dbReference type="InterPro" id="IPR039417">
    <property type="entry name" value="Peptidase_C1A_papain-like"/>
</dbReference>
<evidence type="ECO:0000313" key="7">
    <source>
        <dbReference type="Proteomes" id="UP000051952"/>
    </source>
</evidence>